<dbReference type="PANTHER" id="PTHR43630:SF1">
    <property type="entry name" value="POLY-BETA-1,6-N-ACETYL-D-GLUCOSAMINE SYNTHASE"/>
    <property type="match status" value="1"/>
</dbReference>
<protein>
    <submittedName>
        <fullName evidence="6">Glycosyl transferase family 2</fullName>
    </submittedName>
</protein>
<dbReference type="AlphaFoldDB" id="A0AA37SSA1"/>
<dbReference type="Pfam" id="PF00535">
    <property type="entry name" value="Glycos_transf_2"/>
    <property type="match status" value="1"/>
</dbReference>
<dbReference type="Proteomes" id="UP001156666">
    <property type="component" value="Unassembled WGS sequence"/>
</dbReference>
<dbReference type="SUPFAM" id="SSF53448">
    <property type="entry name" value="Nucleotide-diphospho-sugar transferases"/>
    <property type="match status" value="1"/>
</dbReference>
<dbReference type="InterPro" id="IPR029044">
    <property type="entry name" value="Nucleotide-diphossugar_trans"/>
</dbReference>
<evidence type="ECO:0000313" key="6">
    <source>
        <dbReference type="EMBL" id="GLR19012.1"/>
    </source>
</evidence>
<dbReference type="EMBL" id="BSOH01000023">
    <property type="protein sequence ID" value="GLR19012.1"/>
    <property type="molecule type" value="Genomic_DNA"/>
</dbReference>
<sequence>MYFSQNTLHISNEFNIKTPVSIIICVKNEADNILLNFDSWVGQCTTSGDKLILVDDFSTDKTFEILLQKTQPYDFCKCIKSSKDRPGKKQALSDGIHAATNDYIVVTDADCSLPINWKSKLIAHVEPKTDFVLGYAPFYKKPGFLNLFQRFECTMTALQYTSYANAGNPYMGVGRNMLFRKSIFDPTIFEDQIASGDDDILVSSFAVRENTKVCLDTESFVYSESPSTLKEYWKQKLRHISSSQKYRPKTIFLLSLFSTSHILFPFLFIALLFSMFWKIALILFAIRLLLISIVLKKTEKILKEEGLFNFSPILDITLSIYYLLLSFTYPFKNKKSWN</sequence>
<evidence type="ECO:0000256" key="4">
    <source>
        <dbReference type="SAM" id="Phobius"/>
    </source>
</evidence>
<feature type="transmembrane region" description="Helical" evidence="4">
    <location>
        <begin position="279"/>
        <end position="295"/>
    </location>
</feature>
<organism evidence="6 7">
    <name type="scientific">Portibacter lacus</name>
    <dbReference type="NCBI Taxonomy" id="1099794"/>
    <lineage>
        <taxon>Bacteria</taxon>
        <taxon>Pseudomonadati</taxon>
        <taxon>Bacteroidota</taxon>
        <taxon>Saprospiria</taxon>
        <taxon>Saprospirales</taxon>
        <taxon>Haliscomenobacteraceae</taxon>
        <taxon>Portibacter</taxon>
    </lineage>
</organism>
<dbReference type="PANTHER" id="PTHR43630">
    <property type="entry name" value="POLY-BETA-1,6-N-ACETYL-D-GLUCOSAMINE SYNTHASE"/>
    <property type="match status" value="1"/>
</dbReference>
<keyword evidence="4" id="KW-1133">Transmembrane helix</keyword>
<feature type="transmembrane region" description="Helical" evidence="4">
    <location>
        <begin position="307"/>
        <end position="329"/>
    </location>
</feature>
<dbReference type="Gene3D" id="3.90.550.10">
    <property type="entry name" value="Spore Coat Polysaccharide Biosynthesis Protein SpsA, Chain A"/>
    <property type="match status" value="1"/>
</dbReference>
<feature type="transmembrane region" description="Helical" evidence="4">
    <location>
        <begin position="251"/>
        <end position="273"/>
    </location>
</feature>
<comment type="caution">
    <text evidence="6">The sequence shown here is derived from an EMBL/GenBank/DDBJ whole genome shotgun (WGS) entry which is preliminary data.</text>
</comment>
<evidence type="ECO:0000256" key="1">
    <source>
        <dbReference type="ARBA" id="ARBA00006739"/>
    </source>
</evidence>
<evidence type="ECO:0000259" key="5">
    <source>
        <dbReference type="Pfam" id="PF00535"/>
    </source>
</evidence>
<dbReference type="InterPro" id="IPR001173">
    <property type="entry name" value="Glyco_trans_2-like"/>
</dbReference>
<dbReference type="RefSeq" id="WP_235292957.1">
    <property type="nucleotide sequence ID" value="NZ_BSOH01000023.1"/>
</dbReference>
<reference evidence="6" key="2">
    <citation type="submission" date="2023-01" db="EMBL/GenBank/DDBJ databases">
        <title>Draft genome sequence of Portibacter lacus strain NBRC 108769.</title>
        <authorList>
            <person name="Sun Q."/>
            <person name="Mori K."/>
        </authorList>
    </citation>
    <scope>NUCLEOTIDE SEQUENCE</scope>
    <source>
        <strain evidence="6">NBRC 108769</strain>
    </source>
</reference>
<name>A0AA37SSA1_9BACT</name>
<evidence type="ECO:0000256" key="2">
    <source>
        <dbReference type="ARBA" id="ARBA00022676"/>
    </source>
</evidence>
<reference evidence="6" key="1">
    <citation type="journal article" date="2014" name="Int. J. Syst. Evol. Microbiol.">
        <title>Complete genome sequence of Corynebacterium casei LMG S-19264T (=DSM 44701T), isolated from a smear-ripened cheese.</title>
        <authorList>
            <consortium name="US DOE Joint Genome Institute (JGI-PGF)"/>
            <person name="Walter F."/>
            <person name="Albersmeier A."/>
            <person name="Kalinowski J."/>
            <person name="Ruckert C."/>
        </authorList>
    </citation>
    <scope>NUCLEOTIDE SEQUENCE</scope>
    <source>
        <strain evidence="6">NBRC 108769</strain>
    </source>
</reference>
<keyword evidence="4" id="KW-0812">Transmembrane</keyword>
<gene>
    <name evidence="6" type="ORF">GCM10007940_36280</name>
</gene>
<evidence type="ECO:0000313" key="7">
    <source>
        <dbReference type="Proteomes" id="UP001156666"/>
    </source>
</evidence>
<dbReference type="GO" id="GO:0016757">
    <property type="term" value="F:glycosyltransferase activity"/>
    <property type="evidence" value="ECO:0007669"/>
    <property type="project" value="UniProtKB-KW"/>
</dbReference>
<evidence type="ECO:0000256" key="3">
    <source>
        <dbReference type="ARBA" id="ARBA00022679"/>
    </source>
</evidence>
<keyword evidence="3 6" id="KW-0808">Transferase</keyword>
<feature type="domain" description="Glycosyltransferase 2-like" evidence="5">
    <location>
        <begin position="21"/>
        <end position="184"/>
    </location>
</feature>
<comment type="similarity">
    <text evidence="1">Belongs to the glycosyltransferase 2 family.</text>
</comment>
<keyword evidence="7" id="KW-1185">Reference proteome</keyword>
<keyword evidence="2" id="KW-0328">Glycosyltransferase</keyword>
<keyword evidence="4" id="KW-0472">Membrane</keyword>
<proteinExistence type="inferred from homology"/>
<accession>A0AA37SSA1</accession>